<gene>
    <name evidence="1" type="ORF">K4H28_04590</name>
</gene>
<dbReference type="RefSeq" id="WP_221007217.1">
    <property type="nucleotide sequence ID" value="NZ_CP081150.1"/>
</dbReference>
<keyword evidence="2" id="KW-1185">Reference proteome</keyword>
<reference evidence="1 2" key="1">
    <citation type="submission" date="2021-08" db="EMBL/GenBank/DDBJ databases">
        <title>complete genome sequencing of Deefgea sp. D25.</title>
        <authorList>
            <person name="Bae J.-W."/>
            <person name="Gim D.-H."/>
        </authorList>
    </citation>
    <scope>NUCLEOTIDE SEQUENCE [LARGE SCALE GENOMIC DNA]</scope>
    <source>
        <strain evidence="1 2">D25</strain>
    </source>
</reference>
<evidence type="ECO:0000313" key="2">
    <source>
        <dbReference type="Proteomes" id="UP000825679"/>
    </source>
</evidence>
<evidence type="ECO:0000313" key="1">
    <source>
        <dbReference type="EMBL" id="QZA78694.1"/>
    </source>
</evidence>
<dbReference type="Proteomes" id="UP000825679">
    <property type="component" value="Chromosome"/>
</dbReference>
<accession>A0ABX8ZCV0</accession>
<organism evidence="1 2">
    <name type="scientific">Deefgea tanakiae</name>
    <dbReference type="NCBI Taxonomy" id="2865840"/>
    <lineage>
        <taxon>Bacteria</taxon>
        <taxon>Pseudomonadati</taxon>
        <taxon>Pseudomonadota</taxon>
        <taxon>Betaproteobacteria</taxon>
        <taxon>Neisseriales</taxon>
        <taxon>Chitinibacteraceae</taxon>
        <taxon>Deefgea</taxon>
    </lineage>
</organism>
<sequence length="98" mass="11256">MTIERFSHLFCLIHGSGDVLYPIKMRCKKTGVIAFRVAPHGNTTQDSIELHDEHEVLRHVRDLGFSVRAKSKTTERHGLYKLEQRCITELKILTKATP</sequence>
<proteinExistence type="predicted"/>
<dbReference type="EMBL" id="CP081150">
    <property type="protein sequence ID" value="QZA78694.1"/>
    <property type="molecule type" value="Genomic_DNA"/>
</dbReference>
<name>A0ABX8ZCV0_9NEIS</name>
<protein>
    <submittedName>
        <fullName evidence="1">Uncharacterized protein</fullName>
    </submittedName>
</protein>